<evidence type="ECO:0000259" key="1">
    <source>
        <dbReference type="Pfam" id="PF20250"/>
    </source>
</evidence>
<proteinExistence type="predicted"/>
<organism evidence="2 3">
    <name type="scientific">Alicyclobacillus cycloheptanicus</name>
    <dbReference type="NCBI Taxonomy" id="1457"/>
    <lineage>
        <taxon>Bacteria</taxon>
        <taxon>Bacillati</taxon>
        <taxon>Bacillota</taxon>
        <taxon>Bacilli</taxon>
        <taxon>Bacillales</taxon>
        <taxon>Alicyclobacillaceae</taxon>
        <taxon>Alicyclobacillus</taxon>
    </lineage>
</organism>
<sequence length="585" mass="64094">MKTEEMDDIDTADIAMSSGAAVHGTVTIRNNEVFVTNPEGPGSFATLVVPRDTRLRVYVDDEERVGRILVHAGQTIRVELEQVDPAADLVFRVSEDRVTVSARLEVSPGHRCFLQDVQDVRHALLEVGETETWPELPRPADVLTLLERQRFVGTVDTVAIEQLCQSRQGGEATVLRGIPVLLGKPPTYVPVPLPAVYDPLGRRMRVDTVSVGTTIATIEPGEPSTPGVDVYGRVISPPTPRPATRIGEGVKELAGRLVAVRDGRPVFTSDYIDVLPELLIPRDVTAKDGHIEFDGDVFITGSVLDGCFIKATGSIRINGAVLQSRIMGEQGVFVGGSVIGSQVIAGQSKFIYQKWLPLFRRIRKDVDQFRQEYLQLLVHVGLSDHAEAGTETMRRRLADVLLERRHHDLAENLHIVCEDVDGIASFDDRYKALVSLLKRKWTGISRTRLLPEDVEQLRRMVGDVLEHMEASSTSDAHHIRAGGVTSSSVRASGNISVMQHGVYVSTLESGSHIVVKGSVRGGFLTAQNAVRVDELGTPLGTESSVQVKNVRGVIGIGVRHPNTLLQVGRSRHRNAQTQHNVVYRG</sequence>
<dbReference type="RefSeq" id="WP_274454954.1">
    <property type="nucleotide sequence ID" value="NZ_CP067097.1"/>
</dbReference>
<evidence type="ECO:0000313" key="2">
    <source>
        <dbReference type="EMBL" id="MDQ0190695.1"/>
    </source>
</evidence>
<dbReference type="PANTHER" id="PTHR38032:SF1">
    <property type="entry name" value="RNA-BINDING PROTEIN KHPB N-TERMINAL DOMAIN-CONTAINING PROTEIN"/>
    <property type="match status" value="1"/>
</dbReference>
<dbReference type="InterPro" id="IPR046866">
    <property type="entry name" value="FapA_N"/>
</dbReference>
<gene>
    <name evidence="2" type="ORF">J2S03_002562</name>
</gene>
<dbReference type="Proteomes" id="UP001232973">
    <property type="component" value="Unassembled WGS sequence"/>
</dbReference>
<dbReference type="PANTHER" id="PTHR38032">
    <property type="entry name" value="POLYMERASE-RELATED"/>
    <property type="match status" value="1"/>
</dbReference>
<accession>A0ABT9XK91</accession>
<comment type="caution">
    <text evidence="2">The sequence shown here is derived from an EMBL/GenBank/DDBJ whole genome shotgun (WGS) entry which is preliminary data.</text>
</comment>
<keyword evidence="3" id="KW-1185">Reference proteome</keyword>
<dbReference type="Pfam" id="PF20250">
    <property type="entry name" value="FapA_N"/>
    <property type="match status" value="1"/>
</dbReference>
<evidence type="ECO:0000313" key="3">
    <source>
        <dbReference type="Proteomes" id="UP001232973"/>
    </source>
</evidence>
<dbReference type="EMBL" id="JAUSTP010000022">
    <property type="protein sequence ID" value="MDQ0190695.1"/>
    <property type="molecule type" value="Genomic_DNA"/>
</dbReference>
<dbReference type="Pfam" id="PF03961">
    <property type="entry name" value="FapA"/>
    <property type="match status" value="1"/>
</dbReference>
<dbReference type="InterPro" id="IPR046865">
    <property type="entry name" value="FapA_b_solenoid"/>
</dbReference>
<dbReference type="InterPro" id="IPR005646">
    <property type="entry name" value="FapA"/>
</dbReference>
<feature type="domain" description="Flagellar Assembly Protein A N-terminal region" evidence="1">
    <location>
        <begin position="92"/>
        <end position="268"/>
    </location>
</feature>
<name>A0ABT9XK91_9BACL</name>
<protein>
    <recommendedName>
        <fullName evidence="1">Flagellar Assembly Protein A N-terminal region domain-containing protein</fullName>
    </recommendedName>
</protein>
<reference evidence="2 3" key="1">
    <citation type="submission" date="2023-07" db="EMBL/GenBank/DDBJ databases">
        <title>Genomic Encyclopedia of Type Strains, Phase IV (KMG-IV): sequencing the most valuable type-strain genomes for metagenomic binning, comparative biology and taxonomic classification.</title>
        <authorList>
            <person name="Goeker M."/>
        </authorList>
    </citation>
    <scope>NUCLEOTIDE SEQUENCE [LARGE SCALE GENOMIC DNA]</scope>
    <source>
        <strain evidence="2 3">DSM 4006</strain>
    </source>
</reference>